<gene>
    <name evidence="3" type="ORF">ELQ35_06890</name>
</gene>
<feature type="domain" description="Glycosyltransferase subfamily 4-like N-terminal" evidence="2">
    <location>
        <begin position="20"/>
        <end position="175"/>
    </location>
</feature>
<feature type="domain" description="Glycosyl transferase family 1" evidence="1">
    <location>
        <begin position="194"/>
        <end position="343"/>
    </location>
</feature>
<dbReference type="RefSeq" id="WP_126864094.1">
    <property type="nucleotide sequence ID" value="NZ_JAUSTX010000001.1"/>
</dbReference>
<protein>
    <submittedName>
        <fullName evidence="3">Glycosyltransferase family 1 protein</fullName>
    </submittedName>
</protein>
<proteinExistence type="predicted"/>
<evidence type="ECO:0000259" key="1">
    <source>
        <dbReference type="Pfam" id="PF00534"/>
    </source>
</evidence>
<dbReference type="EMBL" id="RYZZ01000007">
    <property type="protein sequence ID" value="RUQ30072.1"/>
    <property type="molecule type" value="Genomic_DNA"/>
</dbReference>
<sequence>MDNIKPIKILHVVGAMNRAGTETMLMNLYRNMNREKVQFDFISYSQEDAEYDLEIRKLGGRVIKLSKTLSIKEIYDAIKQYGPYEAVHSHTLFHCGIANMAARLAGVKIRVAHAHTTLDKSDRFTRKLYIRLMRYTINTFSTNLLACSNEAGRYLFGEKRLTNIKYSYFPNVIDYSLFLKDRSKDVRKFKVEEGLGNSLVIGHIGRFIEAKNHPFLLQILKSAIKSDPTIKLMLVGDGDVREQIEEAAKKEGIYANIRFVGIRTDIPIMLRSMDIFVFPSLYEGLGLVLLEAQASGVPCVVSEAIQPEADLEIGLVSKLSLADSPEVWADKILELANKKEKNTNKIIDSFERSGYSLPLGISKLMKIYKLHDGGVYEKYIDRLL</sequence>
<dbReference type="Pfam" id="PF13439">
    <property type="entry name" value="Glyco_transf_4"/>
    <property type="match status" value="1"/>
</dbReference>
<keyword evidence="3" id="KW-0808">Transferase</keyword>
<dbReference type="InterPro" id="IPR028098">
    <property type="entry name" value="Glyco_trans_4-like_N"/>
</dbReference>
<dbReference type="Pfam" id="PF00534">
    <property type="entry name" value="Glycos_transf_1"/>
    <property type="match status" value="1"/>
</dbReference>
<comment type="caution">
    <text evidence="3">The sequence shown here is derived from an EMBL/GenBank/DDBJ whole genome shotgun (WGS) entry which is preliminary data.</text>
</comment>
<dbReference type="Gene3D" id="3.40.50.2000">
    <property type="entry name" value="Glycogen Phosphorylase B"/>
    <property type="match status" value="2"/>
</dbReference>
<name>A0A3S0VL96_9BACI</name>
<dbReference type="GO" id="GO:0016757">
    <property type="term" value="F:glycosyltransferase activity"/>
    <property type="evidence" value="ECO:0007669"/>
    <property type="project" value="InterPro"/>
</dbReference>
<organism evidence="3 4">
    <name type="scientific">Peribacillus cavernae</name>
    <dbReference type="NCBI Taxonomy" id="1674310"/>
    <lineage>
        <taxon>Bacteria</taxon>
        <taxon>Bacillati</taxon>
        <taxon>Bacillota</taxon>
        <taxon>Bacilli</taxon>
        <taxon>Bacillales</taxon>
        <taxon>Bacillaceae</taxon>
        <taxon>Peribacillus</taxon>
    </lineage>
</organism>
<dbReference type="Proteomes" id="UP000267430">
    <property type="component" value="Unassembled WGS sequence"/>
</dbReference>
<dbReference type="InterPro" id="IPR001296">
    <property type="entry name" value="Glyco_trans_1"/>
</dbReference>
<dbReference type="PANTHER" id="PTHR45947">
    <property type="entry name" value="SULFOQUINOVOSYL TRANSFERASE SQD2"/>
    <property type="match status" value="1"/>
</dbReference>
<evidence type="ECO:0000313" key="3">
    <source>
        <dbReference type="EMBL" id="RUQ30072.1"/>
    </source>
</evidence>
<dbReference type="PANTHER" id="PTHR45947:SF3">
    <property type="entry name" value="SULFOQUINOVOSYL TRANSFERASE SQD2"/>
    <property type="match status" value="1"/>
</dbReference>
<accession>A0A3S0VL96</accession>
<dbReference type="OrthoDB" id="9804196at2"/>
<dbReference type="InterPro" id="IPR050194">
    <property type="entry name" value="Glycosyltransferase_grp1"/>
</dbReference>
<keyword evidence="4" id="KW-1185">Reference proteome</keyword>
<dbReference type="CDD" id="cd03812">
    <property type="entry name" value="GT4_CapH-like"/>
    <property type="match status" value="1"/>
</dbReference>
<reference evidence="3 4" key="1">
    <citation type="submission" date="2018-12" db="EMBL/GenBank/DDBJ databases">
        <title>Bacillus chawlae sp. nov., Bacillus glennii sp. nov., and Bacillus saganii sp. nov. Isolated from the Vehicle Assembly Building at Kennedy Space Center where the Viking Spacecraft were Assembled.</title>
        <authorList>
            <person name="Seuylemezian A."/>
            <person name="Vaishampayan P."/>
        </authorList>
    </citation>
    <scope>NUCLEOTIDE SEQUENCE [LARGE SCALE GENOMIC DNA]</scope>
    <source>
        <strain evidence="3 4">L5</strain>
    </source>
</reference>
<evidence type="ECO:0000313" key="4">
    <source>
        <dbReference type="Proteomes" id="UP000267430"/>
    </source>
</evidence>
<dbReference type="AlphaFoldDB" id="A0A3S0VL96"/>
<evidence type="ECO:0000259" key="2">
    <source>
        <dbReference type="Pfam" id="PF13439"/>
    </source>
</evidence>
<dbReference type="SUPFAM" id="SSF53756">
    <property type="entry name" value="UDP-Glycosyltransferase/glycogen phosphorylase"/>
    <property type="match status" value="1"/>
</dbReference>